<accession>A0A1D3DSD7</accession>
<name>A0A1D3DSD7_9ACTN</name>
<dbReference type="Gene3D" id="3.10.490.10">
    <property type="entry name" value="Gamma-glutamyl cyclotransferase-like"/>
    <property type="match status" value="1"/>
</dbReference>
<protein>
    <submittedName>
        <fullName evidence="1">Histone deacetylase</fullName>
    </submittedName>
</protein>
<dbReference type="STRING" id="1306406.J116_012605"/>
<dbReference type="Proteomes" id="UP000095329">
    <property type="component" value="Unassembled WGS sequence"/>
</dbReference>
<keyword evidence="2" id="KW-1185">Reference proteome</keyword>
<reference evidence="1 2" key="1">
    <citation type="journal article" date="2013" name="Genome Announc.">
        <title>Genome Sequence of Streptomyces violaceusniger Strain SPC6, a Halotolerant Streptomycete That Exhibits Rapid Growth and Development.</title>
        <authorList>
            <person name="Chen X."/>
            <person name="Zhang B."/>
            <person name="Zhang W."/>
            <person name="Wu X."/>
            <person name="Zhang M."/>
            <person name="Chen T."/>
            <person name="Liu G."/>
            <person name="Dyson P."/>
        </authorList>
    </citation>
    <scope>NUCLEOTIDE SEQUENCE [LARGE SCALE GENOMIC DNA]</scope>
    <source>
        <strain evidence="1 2">SPC6</strain>
    </source>
</reference>
<dbReference type="AlphaFoldDB" id="A0A1D3DSD7"/>
<evidence type="ECO:0000313" key="1">
    <source>
        <dbReference type="EMBL" id="OEJ95202.1"/>
    </source>
</evidence>
<evidence type="ECO:0000313" key="2">
    <source>
        <dbReference type="Proteomes" id="UP000095329"/>
    </source>
</evidence>
<dbReference type="OrthoDB" id="3470041at2"/>
<comment type="caution">
    <text evidence="1">The sequence shown here is derived from an EMBL/GenBank/DDBJ whole genome shotgun (WGS) entry which is preliminary data.</text>
</comment>
<sequence length="206" mass="22026">MDGVWYVAYGSNTEPRRLECYLRGGRPPGASRTYPGCRDGAAPRESRAVLLPGAVYFATRSPVWGGGRAFHDPYAAGETAWARAHLVTAGQFCDIAAQEMYRDAGTDLDLAAVVRDGRQVLGSGRYETVVCLGFLTGRPMLTFTAPWRMGAVPWRAPSAAYLRCLARGLVGAGPWGAPAVAAYLAARPGAAGHWTRGQVLDLLVRA</sequence>
<organism evidence="1 2">
    <name type="scientific">Streptomyces thermolilacinus SPC6</name>
    <dbReference type="NCBI Taxonomy" id="1306406"/>
    <lineage>
        <taxon>Bacteria</taxon>
        <taxon>Bacillati</taxon>
        <taxon>Actinomycetota</taxon>
        <taxon>Actinomycetes</taxon>
        <taxon>Kitasatosporales</taxon>
        <taxon>Streptomycetaceae</taxon>
        <taxon>Streptomyces</taxon>
    </lineage>
</organism>
<dbReference type="RefSeq" id="WP_023587431.1">
    <property type="nucleotide sequence ID" value="NZ_ASHX02000001.1"/>
</dbReference>
<proteinExistence type="predicted"/>
<dbReference type="eggNOG" id="COG2105">
    <property type="taxonomic scope" value="Bacteria"/>
</dbReference>
<gene>
    <name evidence="1" type="ORF">J116_012605</name>
</gene>
<dbReference type="EMBL" id="ASHX02000001">
    <property type="protein sequence ID" value="OEJ95202.1"/>
    <property type="molecule type" value="Genomic_DNA"/>
</dbReference>